<evidence type="ECO:0000313" key="1">
    <source>
        <dbReference type="EMBL" id="QYF48016.1"/>
    </source>
</evidence>
<proteinExistence type="predicted"/>
<evidence type="ECO:0000313" key="2">
    <source>
        <dbReference type="Proteomes" id="UP000826014"/>
    </source>
</evidence>
<gene>
    <name evidence="1" type="ORF">RHABOEDO_000105</name>
</gene>
<reference evidence="1 2" key="1">
    <citation type="journal article" date="2022" name="bioRxiv">
        <title>Ecology and evolution of chlamydial symbionts of arthropods.</title>
        <authorList>
            <person name="Halter T."/>
            <person name="Koestlbacher S."/>
            <person name="Collingro A."/>
            <person name="Sixt B.S."/>
            <person name="Toenshoff E.R."/>
            <person name="Hendrickx F."/>
            <person name="Kostanjsek R."/>
            <person name="Horn M."/>
        </authorList>
    </citation>
    <scope>NUCLEOTIDE SEQUENCE [LARGE SCALE GENOMIC DNA]</scope>
    <source>
        <strain evidence="1">W744xW776</strain>
    </source>
</reference>
<dbReference type="EMBL" id="CP075587">
    <property type="protein sequence ID" value="QYF48016.1"/>
    <property type="molecule type" value="Genomic_DNA"/>
</dbReference>
<protein>
    <submittedName>
        <fullName evidence="1">Uncharacterized protein</fullName>
    </submittedName>
</protein>
<organism evidence="1 2">
    <name type="scientific">Candidatus Rhabdochlamydia oedothoracis</name>
    <dbReference type="NCBI Taxonomy" id="2720720"/>
    <lineage>
        <taxon>Bacteria</taxon>
        <taxon>Pseudomonadati</taxon>
        <taxon>Chlamydiota</taxon>
        <taxon>Chlamydiia</taxon>
        <taxon>Parachlamydiales</taxon>
        <taxon>Candidatus Rhabdochlamydiaceae</taxon>
        <taxon>Candidatus Rhabdochlamydia</taxon>
    </lineage>
</organism>
<sequence length="215" mass="24782">MLEHFSFTCSPSASYLLNCHMQSGIYNWLDKQADERQYTEQSQHLIRPLVISVWMGANVITIATRVTSIAEAFLKGSSTLLSTPFISDKVPHAQKGLKEIFVNMPLDILRLIYFPIDCIDDLVGICIDPKFFTMLKIECLKTNLLCAKQGTLHSERHKKDLRCAAGVVKPKFMNYQEDVYLHRDPTYEPEYVPTQEDLMHRRDPNYIPEHPVSFD</sequence>
<accession>A0ABX8UZG2</accession>
<dbReference type="Proteomes" id="UP000826014">
    <property type="component" value="Chromosome"/>
</dbReference>
<name>A0ABX8UZG2_9BACT</name>
<keyword evidence="2" id="KW-1185">Reference proteome</keyword>